<organism evidence="7 8">
    <name type="scientific">Sporosarcina highlanderae</name>
    <dbReference type="NCBI Taxonomy" id="3035916"/>
    <lineage>
        <taxon>Bacteria</taxon>
        <taxon>Bacillati</taxon>
        <taxon>Bacillota</taxon>
        <taxon>Bacilli</taxon>
        <taxon>Bacillales</taxon>
        <taxon>Caryophanaceae</taxon>
        <taxon>Sporosarcina</taxon>
    </lineage>
</organism>
<dbReference type="NCBIfam" id="TIGR01930">
    <property type="entry name" value="AcCoA-C-Actrans"/>
    <property type="match status" value="1"/>
</dbReference>
<comment type="caution">
    <text evidence="7">The sequence shown here is derived from an EMBL/GenBank/DDBJ whole genome shotgun (WGS) entry which is preliminary data.</text>
</comment>
<dbReference type="InterPro" id="IPR016039">
    <property type="entry name" value="Thiolase-like"/>
</dbReference>
<sequence>MREVVIVEGVRTAVARRKGGFSDYRPDELAAVVLEELMNRAGIEKSEVEDVILGCVTQTGEQGGNIARTAALIAGFPVHVPGVTIDRQCGSSQQAVHFASQAIAAGDMDIVIAGGVESMTRAPMFSNMGDAKPSPKLTEKHEIINQGLSAERIAGKWGMSREELDRYAHESHQKAINAIEKGKFDAEVVPVVVNRVDGTVETVARDEGPRPDSTLETLAGLKTVFDENGVITAGNASQMSDGASAVLLMSKEKAVELGLKPLARVVARSVVGSDPTLMLTGPIEATKKVLSKAALSIEDMDIYEVNEAFAPVPLAWLKETGANPKKLNPNGGAIALGHPLGATGTKLLISMVNELKRTGGRYGLLAICEGMGMANATIIERIEQ</sequence>
<feature type="domain" description="Thiolase C-terminal" evidence="6">
    <location>
        <begin position="259"/>
        <end position="381"/>
    </location>
</feature>
<dbReference type="RefSeq" id="WP_301241744.1">
    <property type="nucleotide sequence ID" value="NZ_JAROCC010000001.1"/>
</dbReference>
<comment type="similarity">
    <text evidence="1 4">Belongs to the thiolase-like superfamily. Thiolase family.</text>
</comment>
<evidence type="ECO:0000256" key="4">
    <source>
        <dbReference type="RuleBase" id="RU003557"/>
    </source>
</evidence>
<evidence type="ECO:0000256" key="1">
    <source>
        <dbReference type="ARBA" id="ARBA00010982"/>
    </source>
</evidence>
<dbReference type="PANTHER" id="PTHR43365:SF1">
    <property type="entry name" value="ACETYL-COA C-ACYLTRANSFERASE"/>
    <property type="match status" value="1"/>
</dbReference>
<reference evidence="7" key="1">
    <citation type="submission" date="2023-03" db="EMBL/GenBank/DDBJ databases">
        <title>MT1 and MT2 Draft Genomes of Novel Species.</title>
        <authorList>
            <person name="Venkateswaran K."/>
        </authorList>
    </citation>
    <scope>NUCLEOTIDE SEQUENCE</scope>
    <source>
        <strain evidence="7">F6_3S_P_2</strain>
    </source>
</reference>
<dbReference type="PROSITE" id="PS00099">
    <property type="entry name" value="THIOLASE_3"/>
    <property type="match status" value="1"/>
</dbReference>
<dbReference type="InterPro" id="IPR020613">
    <property type="entry name" value="Thiolase_CS"/>
</dbReference>
<dbReference type="Gene3D" id="3.40.47.10">
    <property type="match status" value="1"/>
</dbReference>
<dbReference type="PANTHER" id="PTHR43365">
    <property type="entry name" value="BLR7806 PROTEIN"/>
    <property type="match status" value="1"/>
</dbReference>
<gene>
    <name evidence="7" type="ORF">P5G49_01760</name>
</gene>
<dbReference type="PIRSF" id="PIRSF000429">
    <property type="entry name" value="Ac-CoA_Ac_transf"/>
    <property type="match status" value="1"/>
</dbReference>
<dbReference type="InterPro" id="IPR020616">
    <property type="entry name" value="Thiolase_N"/>
</dbReference>
<dbReference type="Proteomes" id="UP001175097">
    <property type="component" value="Unassembled WGS sequence"/>
</dbReference>
<dbReference type="InterPro" id="IPR002155">
    <property type="entry name" value="Thiolase"/>
</dbReference>
<dbReference type="Pfam" id="PF00108">
    <property type="entry name" value="Thiolase_N"/>
    <property type="match status" value="1"/>
</dbReference>
<dbReference type="PROSITE" id="PS00737">
    <property type="entry name" value="THIOLASE_2"/>
    <property type="match status" value="1"/>
</dbReference>
<evidence type="ECO:0000256" key="2">
    <source>
        <dbReference type="ARBA" id="ARBA00022679"/>
    </source>
</evidence>
<dbReference type="SUPFAM" id="SSF53901">
    <property type="entry name" value="Thiolase-like"/>
    <property type="match status" value="2"/>
</dbReference>
<dbReference type="Pfam" id="PF02803">
    <property type="entry name" value="Thiolase_C"/>
    <property type="match status" value="1"/>
</dbReference>
<dbReference type="InterPro" id="IPR020610">
    <property type="entry name" value="Thiolase_AS"/>
</dbReference>
<dbReference type="CDD" id="cd00751">
    <property type="entry name" value="thiolase"/>
    <property type="match status" value="1"/>
</dbReference>
<dbReference type="EMBL" id="JAROCC010000001">
    <property type="protein sequence ID" value="MDN4606204.1"/>
    <property type="molecule type" value="Genomic_DNA"/>
</dbReference>
<feature type="domain" description="Thiolase N-terminal" evidence="5">
    <location>
        <begin position="4"/>
        <end position="252"/>
    </location>
</feature>
<accession>A0ABT8JM23</accession>
<evidence type="ECO:0000313" key="7">
    <source>
        <dbReference type="EMBL" id="MDN4606204.1"/>
    </source>
</evidence>
<evidence type="ECO:0000256" key="3">
    <source>
        <dbReference type="ARBA" id="ARBA00023315"/>
    </source>
</evidence>
<evidence type="ECO:0000313" key="8">
    <source>
        <dbReference type="Proteomes" id="UP001175097"/>
    </source>
</evidence>
<dbReference type="InterPro" id="IPR020617">
    <property type="entry name" value="Thiolase_C"/>
</dbReference>
<evidence type="ECO:0000259" key="5">
    <source>
        <dbReference type="Pfam" id="PF00108"/>
    </source>
</evidence>
<name>A0ABT8JM23_9BACL</name>
<keyword evidence="8" id="KW-1185">Reference proteome</keyword>
<keyword evidence="2 4" id="KW-0808">Transferase</keyword>
<keyword evidence="3 4" id="KW-0012">Acyltransferase</keyword>
<evidence type="ECO:0000259" key="6">
    <source>
        <dbReference type="Pfam" id="PF02803"/>
    </source>
</evidence>
<proteinExistence type="inferred from homology"/>
<protein>
    <submittedName>
        <fullName evidence="7">Thiolase family protein</fullName>
    </submittedName>
</protein>